<dbReference type="Proteomes" id="UP000706525">
    <property type="component" value="Unassembled WGS sequence"/>
</dbReference>
<dbReference type="InterPro" id="IPR051082">
    <property type="entry name" value="Pentapeptide-BTB/POZ_domain"/>
</dbReference>
<dbReference type="EMBL" id="CAJZAG010000027">
    <property type="protein sequence ID" value="CAG9187074.1"/>
    <property type="molecule type" value="Genomic_DNA"/>
</dbReference>
<feature type="coiled-coil region" evidence="1">
    <location>
        <begin position="515"/>
        <end position="542"/>
    </location>
</feature>
<evidence type="ECO:0008006" key="4">
    <source>
        <dbReference type="Google" id="ProtNLM"/>
    </source>
</evidence>
<dbReference type="RefSeq" id="WP_223995879.1">
    <property type="nucleotide sequence ID" value="NZ_CAJZAG010000027.1"/>
</dbReference>
<dbReference type="Gene3D" id="2.160.20.80">
    <property type="entry name" value="E3 ubiquitin-protein ligase SopA"/>
    <property type="match status" value="1"/>
</dbReference>
<dbReference type="PANTHER" id="PTHR14136">
    <property type="entry name" value="BTB_POZ DOMAIN-CONTAINING PROTEIN KCTD9"/>
    <property type="match status" value="1"/>
</dbReference>
<sequence length="977" mass="106229">MKFTVSGASTAPRIIQALEVQLKEAAAAGRRNQNGIVDYAGIYQRVANSDVDIMLGGRHQDFDAVRSNSTMTDMEKGLEIVRQLTEHLIAAYQDERNGEAIAAKVVEVISAADVMDADVGAVRHASQGYEFDAPVRQSLNISIEKMGIVGVHKSSEWVTCRTKVGEDGHRGVLNGKPVLKTDMRFEISPAGVSTKNGPMLRMDLTAWHHSGDSTVPVARELSTPALRRTFLQLVKDVLADFCGRAGIRFSTRALDCGQAVTLAQSRGEVDGSKGRNGRDGYDHFTSTNAGAFKAKNILPGQQLASLARPQAWKADAVAVEINKIDRAAGKVLAKRRSLDEARCNTERQMREIVGFIQTDEANSPLIKDIGKAKRAVNEAIESFYQSVSVEDYLRDLEQKLDQATDVLQARNDTTGLSEADERRLHMMLDQYVIVGALRAGSFGAFTDLREVLSRINARLERSREAGNAGTGTDADSTLLGLHRDINALVEVQHTDFVHYLSVPAGPDICRFRAAYQEASQSLRAAEDRLKDVTENHPKLRQARETHTHLLASLRACDQELAAFELQAAGLYRSHIRNALVAEGSRTLADQFALSIQACANEALVGQLRGAVPIANYVFSKVNSAETACGGAPADGTTKIASDEASHALEELAEHLTVSGIPREEFLAAYEQVYSLDATVQLTSRLDVALARGNVPLKVSNACHVLESVVKMMYPERSGRAHETQPATDELASQAASRATVQKYRRAMLGILGGNWANAENILKHGGVWELVQRIALLNSDNPFKARMESCISDILKLPLELRGRLVSLANASVEAIFANSLEQLQVAIDASRPKRFDPSRGKDMRHRDLSDVDFSGMDLRGVDFTRATLNGANFQGANIRGVKFVGASLVGANMMGVVFLPPGLKVDLAVTVLDSPLFAGAKLQGLLHTDRTSMGRGKIDEPSTSEDAAALIFTIESRLRGIFTDKHVAMTKSVHPI</sequence>
<dbReference type="SUPFAM" id="SSF141571">
    <property type="entry name" value="Pentapeptide repeat-like"/>
    <property type="match status" value="1"/>
</dbReference>
<protein>
    <recommendedName>
        <fullName evidence="4">Pentapeptide repeat-containing protein</fullName>
    </recommendedName>
</protein>
<evidence type="ECO:0000256" key="1">
    <source>
        <dbReference type="SAM" id="Coils"/>
    </source>
</evidence>
<evidence type="ECO:0000313" key="2">
    <source>
        <dbReference type="EMBL" id="CAG9187074.1"/>
    </source>
</evidence>
<keyword evidence="3" id="KW-1185">Reference proteome</keyword>
<organism evidence="2 3">
    <name type="scientific">Cupriavidus pampae</name>
    <dbReference type="NCBI Taxonomy" id="659251"/>
    <lineage>
        <taxon>Bacteria</taxon>
        <taxon>Pseudomonadati</taxon>
        <taxon>Pseudomonadota</taxon>
        <taxon>Betaproteobacteria</taxon>
        <taxon>Burkholderiales</taxon>
        <taxon>Burkholderiaceae</taxon>
        <taxon>Cupriavidus</taxon>
    </lineage>
</organism>
<dbReference type="PANTHER" id="PTHR14136:SF17">
    <property type="entry name" value="BTB_POZ DOMAIN-CONTAINING PROTEIN KCTD9"/>
    <property type="match status" value="1"/>
</dbReference>
<accession>A0ABN7ZMA0</accession>
<evidence type="ECO:0000313" key="3">
    <source>
        <dbReference type="Proteomes" id="UP000706525"/>
    </source>
</evidence>
<reference evidence="2 3" key="1">
    <citation type="submission" date="2021-08" db="EMBL/GenBank/DDBJ databases">
        <authorList>
            <person name="Peeters C."/>
        </authorList>
    </citation>
    <scope>NUCLEOTIDE SEQUENCE [LARGE SCALE GENOMIC DNA]</scope>
    <source>
        <strain evidence="2 3">LMG 32289</strain>
    </source>
</reference>
<keyword evidence="1" id="KW-0175">Coiled coil</keyword>
<dbReference type="Pfam" id="PF00805">
    <property type="entry name" value="Pentapeptide"/>
    <property type="match status" value="1"/>
</dbReference>
<name>A0ABN7ZMA0_9BURK</name>
<proteinExistence type="predicted"/>
<comment type="caution">
    <text evidence="2">The sequence shown here is derived from an EMBL/GenBank/DDBJ whole genome shotgun (WGS) entry which is preliminary data.</text>
</comment>
<dbReference type="InterPro" id="IPR001646">
    <property type="entry name" value="5peptide_repeat"/>
</dbReference>
<gene>
    <name evidence="2" type="ORF">LMG32289_06760</name>
</gene>